<keyword evidence="2" id="KW-1185">Reference proteome</keyword>
<accession>A0AC61RI79</accession>
<proteinExistence type="predicted"/>
<dbReference type="Proteomes" id="UP000306319">
    <property type="component" value="Unassembled WGS sequence"/>
</dbReference>
<name>A0AC61RI79_9BACT</name>
<sequence length="84" mass="9251">MAEESKNQDAVNTGNPTSAEGADTLTALKEEVAKLTEENKSLAETLKKTEYDRDIYKSLWSKADDKVSAMTDVLKEMIKLAKLG</sequence>
<evidence type="ECO:0000313" key="2">
    <source>
        <dbReference type="Proteomes" id="UP000306319"/>
    </source>
</evidence>
<comment type="caution">
    <text evidence="1">The sequence shown here is derived from an EMBL/GenBank/DDBJ whole genome shotgun (WGS) entry which is preliminary data.</text>
</comment>
<gene>
    <name evidence="1" type="ORF">E5331_00435</name>
</gene>
<dbReference type="EMBL" id="SRYB01000001">
    <property type="protein sequence ID" value="TGY80879.1"/>
    <property type="molecule type" value="Genomic_DNA"/>
</dbReference>
<reference evidence="1" key="1">
    <citation type="submission" date="2019-04" db="EMBL/GenBank/DDBJ databases">
        <title>Microbes associate with the intestines of laboratory mice.</title>
        <authorList>
            <person name="Navarre W."/>
            <person name="Wong E."/>
            <person name="Huang K."/>
            <person name="Tropini C."/>
            <person name="Ng K."/>
            <person name="Yu B."/>
        </authorList>
    </citation>
    <scope>NUCLEOTIDE SEQUENCE</scope>
    <source>
        <strain evidence="1">NM04_E33</strain>
    </source>
</reference>
<organism evidence="1 2">
    <name type="scientific">Lepagella muris</name>
    <dbReference type="NCBI Taxonomy" id="3032870"/>
    <lineage>
        <taxon>Bacteria</taxon>
        <taxon>Pseudomonadati</taxon>
        <taxon>Bacteroidota</taxon>
        <taxon>Bacteroidia</taxon>
        <taxon>Bacteroidales</taxon>
        <taxon>Muribaculaceae</taxon>
        <taxon>Lepagella</taxon>
    </lineage>
</organism>
<evidence type="ECO:0000313" key="1">
    <source>
        <dbReference type="EMBL" id="TGY80879.1"/>
    </source>
</evidence>
<protein>
    <submittedName>
        <fullName evidence="1">Uncharacterized protein</fullName>
    </submittedName>
</protein>